<dbReference type="Proteomes" id="UP000474567">
    <property type="component" value="Unassembled WGS sequence"/>
</dbReference>
<organism evidence="1 2">
    <name type="scientific">Flavobacterium collinsii</name>
    <dbReference type="NCBI Taxonomy" id="1114861"/>
    <lineage>
        <taxon>Bacteria</taxon>
        <taxon>Pseudomonadati</taxon>
        <taxon>Bacteroidota</taxon>
        <taxon>Flavobacteriia</taxon>
        <taxon>Flavobacteriales</taxon>
        <taxon>Flavobacteriaceae</taxon>
        <taxon>Flavobacterium</taxon>
    </lineage>
</organism>
<dbReference type="EMBL" id="CADCST010000039">
    <property type="protein sequence ID" value="CAA9194299.1"/>
    <property type="molecule type" value="Genomic_DNA"/>
</dbReference>
<comment type="caution">
    <text evidence="1">The sequence shown here is derived from an EMBL/GenBank/DDBJ whole genome shotgun (WGS) entry which is preliminary data.</text>
</comment>
<proteinExistence type="predicted"/>
<protein>
    <submittedName>
        <fullName evidence="1">Uncharacterized protein</fullName>
    </submittedName>
</protein>
<keyword evidence="2" id="KW-1185">Reference proteome</keyword>
<name>A0ABM8KCP0_9FLAO</name>
<sequence>MYRSGAFVKQTLRLYYNPEITLHYYFNTMLIKIQMEQKETIWKLVFINSFYEEWAGRKSSCIVLQLDF</sequence>
<evidence type="ECO:0000313" key="1">
    <source>
        <dbReference type="EMBL" id="CAA9194299.1"/>
    </source>
</evidence>
<gene>
    <name evidence="1" type="ORF">FLACOL7796_00049</name>
</gene>
<accession>A0ABM8KCP0</accession>
<evidence type="ECO:0000313" key="2">
    <source>
        <dbReference type="Proteomes" id="UP000474567"/>
    </source>
</evidence>
<reference evidence="1 2" key="1">
    <citation type="submission" date="2020-02" db="EMBL/GenBank/DDBJ databases">
        <authorList>
            <person name="Criscuolo A."/>
        </authorList>
    </citation>
    <scope>NUCLEOTIDE SEQUENCE [LARGE SCALE GENOMIC DNA]</scope>
    <source>
        <strain evidence="1">CECT7796</strain>
    </source>
</reference>